<keyword evidence="4" id="KW-1185">Reference proteome</keyword>
<feature type="domain" description="DUF1206" evidence="2">
    <location>
        <begin position="32"/>
        <end position="98"/>
    </location>
</feature>
<gene>
    <name evidence="3" type="ORF">ACFQGU_02835</name>
</gene>
<accession>A0ABW1SY42</accession>
<dbReference type="RefSeq" id="WP_386763832.1">
    <property type="nucleotide sequence ID" value="NZ_JBHSTI010000002.1"/>
</dbReference>
<dbReference type="InterPro" id="IPR009597">
    <property type="entry name" value="DUF1206"/>
</dbReference>
<feature type="transmembrane region" description="Helical" evidence="1">
    <location>
        <begin position="208"/>
        <end position="228"/>
    </location>
</feature>
<evidence type="ECO:0000313" key="4">
    <source>
        <dbReference type="Proteomes" id="UP001596138"/>
    </source>
</evidence>
<keyword evidence="1" id="KW-0812">Transmembrane</keyword>
<feature type="domain" description="DUF1206" evidence="2">
    <location>
        <begin position="113"/>
        <end position="180"/>
    </location>
</feature>
<feature type="transmembrane region" description="Helical" evidence="1">
    <location>
        <begin position="34"/>
        <end position="53"/>
    </location>
</feature>
<feature type="transmembrane region" description="Helical" evidence="1">
    <location>
        <begin position="73"/>
        <end position="93"/>
    </location>
</feature>
<evidence type="ECO:0000259" key="2">
    <source>
        <dbReference type="Pfam" id="PF06724"/>
    </source>
</evidence>
<proteinExistence type="predicted"/>
<keyword evidence="1" id="KW-0472">Membrane</keyword>
<keyword evidence="1" id="KW-1133">Transmembrane helix</keyword>
<feature type="transmembrane region" description="Helical" evidence="1">
    <location>
        <begin position="114"/>
        <end position="134"/>
    </location>
</feature>
<sequence length="283" mass="29335">MSSDPGDSAQGTVGDVVDDVASSQPMGWAARLGLTARALVYLVIGFLGLSLASGNRAELDQKGALRELLERPFGTVLVLLCAIGFVGYALWRFAEAISGPVGDGGSRSARLKSAARGVVYTVLAVTAVTVLLGSRSSQGGQQRGLVATVLTWPGGMLIVLLVGVGVAAAGVGLVVEGWRRKFLKYLDHADMNESTRTLARWTGTVGSIARGLVVILIGVLLVLAALTGDKEDATGMDGALKSLRDLPFGNILLVLASLGLLIFGVYALVEARYRRVGVSGAEA</sequence>
<comment type="caution">
    <text evidence="3">The sequence shown here is derived from an EMBL/GenBank/DDBJ whole genome shotgun (WGS) entry which is preliminary data.</text>
</comment>
<evidence type="ECO:0000256" key="1">
    <source>
        <dbReference type="SAM" id="Phobius"/>
    </source>
</evidence>
<protein>
    <submittedName>
        <fullName evidence="3">DUF1206 domain-containing protein</fullName>
    </submittedName>
</protein>
<feature type="transmembrane region" description="Helical" evidence="1">
    <location>
        <begin position="154"/>
        <end position="175"/>
    </location>
</feature>
<reference evidence="4" key="1">
    <citation type="journal article" date="2019" name="Int. J. Syst. Evol. Microbiol.">
        <title>The Global Catalogue of Microorganisms (GCM) 10K type strain sequencing project: providing services to taxonomists for standard genome sequencing and annotation.</title>
        <authorList>
            <consortium name="The Broad Institute Genomics Platform"/>
            <consortium name="The Broad Institute Genome Sequencing Center for Infectious Disease"/>
            <person name="Wu L."/>
            <person name="Ma J."/>
        </authorList>
    </citation>
    <scope>NUCLEOTIDE SEQUENCE [LARGE SCALE GENOMIC DNA]</scope>
    <source>
        <strain evidence="4">CGMCC 4.7317</strain>
    </source>
</reference>
<organism evidence="3 4">
    <name type="scientific">Longivirga aurantiaca</name>
    <dbReference type="NCBI Taxonomy" id="1837743"/>
    <lineage>
        <taxon>Bacteria</taxon>
        <taxon>Bacillati</taxon>
        <taxon>Actinomycetota</taxon>
        <taxon>Actinomycetes</taxon>
        <taxon>Sporichthyales</taxon>
        <taxon>Sporichthyaceae</taxon>
        <taxon>Longivirga</taxon>
    </lineage>
</organism>
<dbReference type="Proteomes" id="UP001596138">
    <property type="component" value="Unassembled WGS sequence"/>
</dbReference>
<dbReference type="Pfam" id="PF06724">
    <property type="entry name" value="DUF1206"/>
    <property type="match status" value="3"/>
</dbReference>
<feature type="domain" description="DUF1206" evidence="2">
    <location>
        <begin position="205"/>
        <end position="274"/>
    </location>
</feature>
<evidence type="ECO:0000313" key="3">
    <source>
        <dbReference type="EMBL" id="MFC6236798.1"/>
    </source>
</evidence>
<feature type="transmembrane region" description="Helical" evidence="1">
    <location>
        <begin position="248"/>
        <end position="269"/>
    </location>
</feature>
<dbReference type="EMBL" id="JBHSTI010000002">
    <property type="protein sequence ID" value="MFC6236798.1"/>
    <property type="molecule type" value="Genomic_DNA"/>
</dbReference>
<name>A0ABW1SY42_9ACTN</name>